<dbReference type="GO" id="GO:0003735">
    <property type="term" value="F:structural constituent of ribosome"/>
    <property type="evidence" value="ECO:0007669"/>
    <property type="project" value="InterPro"/>
</dbReference>
<keyword evidence="4 5" id="KW-0687">Ribonucleoprotein</keyword>
<dbReference type="InterPro" id="IPR020057">
    <property type="entry name" value="Ribosomal_bL25_b-dom"/>
</dbReference>
<reference evidence="9 10" key="1">
    <citation type="submission" date="2016-02" db="EMBL/GenBank/DDBJ databases">
        <authorList>
            <person name="Wen L."/>
            <person name="He K."/>
            <person name="Yang H."/>
        </authorList>
    </citation>
    <scope>NUCLEOTIDE SEQUENCE [LARGE SCALE GENOMIC DNA]</scope>
    <source>
        <strain evidence="9">ShG14-8</strain>
    </source>
</reference>
<evidence type="ECO:0000313" key="10">
    <source>
        <dbReference type="Proteomes" id="UP000070578"/>
    </source>
</evidence>
<keyword evidence="1 5" id="KW-0699">rRNA-binding</keyword>
<reference evidence="9 10" key="2">
    <citation type="submission" date="2016-03" db="EMBL/GenBank/DDBJ databases">
        <title>New uncultured bacterium of the family Gallionellaceae from acid mine drainage: description and reconstruction of genome based on metagenomic analysis of microbial community.</title>
        <authorList>
            <person name="Kadnikov V."/>
            <person name="Ivasenko D."/>
            <person name="Beletsky A."/>
            <person name="Mardanov A."/>
            <person name="Danilova E."/>
            <person name="Pimenov N."/>
            <person name="Karnachuk O."/>
            <person name="Ravin N."/>
        </authorList>
    </citation>
    <scope>NUCLEOTIDE SEQUENCE [LARGE SCALE GENOMIC DNA]</scope>
    <source>
        <strain evidence="9">ShG14-8</strain>
    </source>
</reference>
<dbReference type="PANTHER" id="PTHR33284">
    <property type="entry name" value="RIBOSOMAL PROTEIN L25/GLN-TRNA SYNTHETASE, ANTI-CODON-BINDING DOMAIN-CONTAINING PROTEIN"/>
    <property type="match status" value="1"/>
</dbReference>
<dbReference type="FunFam" id="2.170.120.20:FF:000003">
    <property type="entry name" value="50S ribosomal protein L25"/>
    <property type="match status" value="1"/>
</dbReference>
<organism evidence="9 10">
    <name type="scientific">Candidatus Gallionella acididurans</name>
    <dbReference type="NCBI Taxonomy" id="1796491"/>
    <lineage>
        <taxon>Bacteria</taxon>
        <taxon>Pseudomonadati</taxon>
        <taxon>Pseudomonadota</taxon>
        <taxon>Betaproteobacteria</taxon>
        <taxon>Nitrosomonadales</taxon>
        <taxon>Gallionellaceae</taxon>
        <taxon>Gallionella</taxon>
    </lineage>
</organism>
<dbReference type="PANTHER" id="PTHR33284:SF1">
    <property type="entry name" value="RIBOSOMAL PROTEIN L25_GLN-TRNA SYNTHETASE, ANTI-CODON-BINDING DOMAIN-CONTAINING PROTEIN"/>
    <property type="match status" value="1"/>
</dbReference>
<evidence type="ECO:0000313" key="9">
    <source>
        <dbReference type="EMBL" id="KXS32351.1"/>
    </source>
</evidence>
<sequence>MAIEINATNRKAQGTGASRRLRNTGRVPGVVYGAGDVNMIELDHNELYYKLRAEAFHASILTLNLEGKKEDVLLRDFVMHPFRQQVQHIDFQRVDAKKKMHIKVPLHFVNAEIAPGVKEGGGKVSHVMTELDITCLPKDLPAFIEVDLAHLALGHSIHVADLKLPNGVEAAAHGGHAAEAVVATVQVPRGMMDTEVAAEAEAAAAASAASAPAPAAGAAKTAGAAPAAAAPAAKKAK</sequence>
<dbReference type="GO" id="GO:0022625">
    <property type="term" value="C:cytosolic large ribosomal subunit"/>
    <property type="evidence" value="ECO:0007669"/>
    <property type="project" value="TreeGrafter"/>
</dbReference>
<dbReference type="NCBIfam" id="NF004128">
    <property type="entry name" value="PRK05618.1-2"/>
    <property type="match status" value="1"/>
</dbReference>
<gene>
    <name evidence="5" type="primary">rplY</name>
    <name evidence="5" type="synonym">ctc</name>
    <name evidence="9" type="ORF">AWT59_1499</name>
</gene>
<dbReference type="Gene3D" id="2.170.120.20">
    <property type="entry name" value="Ribosomal protein L25, beta domain"/>
    <property type="match status" value="1"/>
</dbReference>
<dbReference type="NCBIfam" id="TIGR00731">
    <property type="entry name" value="bL25_bact_ctc"/>
    <property type="match status" value="1"/>
</dbReference>
<dbReference type="Pfam" id="PF14693">
    <property type="entry name" value="Ribosomal_TL5_C"/>
    <property type="match status" value="1"/>
</dbReference>
<protein>
    <recommendedName>
        <fullName evidence="5">Large ribosomal subunit protein bL25</fullName>
    </recommendedName>
    <alternativeName>
        <fullName evidence="5">General stress protein CTC</fullName>
    </alternativeName>
</protein>
<feature type="domain" description="Large ribosomal subunit protein bL25 L25" evidence="7">
    <location>
        <begin position="5"/>
        <end position="91"/>
    </location>
</feature>
<dbReference type="InterPro" id="IPR001021">
    <property type="entry name" value="Ribosomal_bL25_long"/>
</dbReference>
<dbReference type="InterPro" id="IPR020930">
    <property type="entry name" value="Ribosomal_uL5_bac-type"/>
</dbReference>
<evidence type="ECO:0000256" key="3">
    <source>
        <dbReference type="ARBA" id="ARBA00022980"/>
    </source>
</evidence>
<dbReference type="HAMAP" id="MF_01334">
    <property type="entry name" value="Ribosomal_bL25_CTC"/>
    <property type="match status" value="1"/>
</dbReference>
<dbReference type="SUPFAM" id="SSF50715">
    <property type="entry name" value="Ribosomal protein L25-like"/>
    <property type="match status" value="1"/>
</dbReference>
<comment type="function">
    <text evidence="5">This is one of the proteins that binds to the 5S RNA in the ribosome where it forms part of the central protuberance.</text>
</comment>
<dbReference type="Gene3D" id="2.40.240.10">
    <property type="entry name" value="Ribosomal Protein L25, Chain P"/>
    <property type="match status" value="1"/>
</dbReference>
<dbReference type="GO" id="GO:0008097">
    <property type="term" value="F:5S rRNA binding"/>
    <property type="evidence" value="ECO:0007669"/>
    <property type="project" value="InterPro"/>
</dbReference>
<evidence type="ECO:0000256" key="2">
    <source>
        <dbReference type="ARBA" id="ARBA00022884"/>
    </source>
</evidence>
<dbReference type="InterPro" id="IPR011035">
    <property type="entry name" value="Ribosomal_bL25/Gln-tRNA_synth"/>
</dbReference>
<comment type="subunit">
    <text evidence="5">Part of the 50S ribosomal subunit; part of the 5S rRNA/L5/L18/L25 subcomplex. Contacts the 5S rRNA. Binds to the 5S rRNA independently of L5 and L18.</text>
</comment>
<evidence type="ECO:0000259" key="8">
    <source>
        <dbReference type="Pfam" id="PF14693"/>
    </source>
</evidence>
<dbReference type="EMBL" id="LSLI01000032">
    <property type="protein sequence ID" value="KXS32351.1"/>
    <property type="molecule type" value="Genomic_DNA"/>
</dbReference>
<dbReference type="PATRIC" id="fig|1796491.3.peg.1647"/>
<proteinExistence type="inferred from homology"/>
<evidence type="ECO:0000256" key="4">
    <source>
        <dbReference type="ARBA" id="ARBA00023274"/>
    </source>
</evidence>
<evidence type="ECO:0000259" key="7">
    <source>
        <dbReference type="Pfam" id="PF01386"/>
    </source>
</evidence>
<keyword evidence="2 5" id="KW-0694">RNA-binding</keyword>
<dbReference type="AlphaFoldDB" id="A0A139BTP8"/>
<evidence type="ECO:0000256" key="5">
    <source>
        <dbReference type="HAMAP-Rule" id="MF_01334"/>
    </source>
</evidence>
<accession>A0A139BTP8</accession>
<feature type="domain" description="Large ribosomal subunit protein bL25 beta" evidence="8">
    <location>
        <begin position="99"/>
        <end position="189"/>
    </location>
</feature>
<dbReference type="InterPro" id="IPR029751">
    <property type="entry name" value="Ribosomal_L25_dom"/>
</dbReference>
<dbReference type="NCBIfam" id="NF004130">
    <property type="entry name" value="PRK05618.1-5"/>
    <property type="match status" value="1"/>
</dbReference>
<dbReference type="CDD" id="cd00495">
    <property type="entry name" value="Ribosomal_L25_TL5_CTC"/>
    <property type="match status" value="1"/>
</dbReference>
<dbReference type="NCBIfam" id="NF004612">
    <property type="entry name" value="PRK05943.1"/>
    <property type="match status" value="1"/>
</dbReference>
<dbReference type="InterPro" id="IPR020056">
    <property type="entry name" value="Rbsml_bL25/Gln-tRNA_synth_N"/>
</dbReference>
<dbReference type="GO" id="GO:0006412">
    <property type="term" value="P:translation"/>
    <property type="evidence" value="ECO:0007669"/>
    <property type="project" value="UniProtKB-UniRule"/>
</dbReference>
<evidence type="ECO:0000256" key="6">
    <source>
        <dbReference type="SAM" id="MobiDB-lite"/>
    </source>
</evidence>
<dbReference type="InterPro" id="IPR037121">
    <property type="entry name" value="Ribosomal_bL25_C"/>
</dbReference>
<keyword evidence="3 5" id="KW-0689">Ribosomal protein</keyword>
<feature type="compositionally biased region" description="Polar residues" evidence="6">
    <location>
        <begin position="1"/>
        <end position="16"/>
    </location>
</feature>
<name>A0A139BTP8_9PROT</name>
<evidence type="ECO:0000256" key="1">
    <source>
        <dbReference type="ARBA" id="ARBA00022730"/>
    </source>
</evidence>
<dbReference type="Pfam" id="PF01386">
    <property type="entry name" value="Ribosomal_L25p"/>
    <property type="match status" value="1"/>
</dbReference>
<dbReference type="Proteomes" id="UP000070578">
    <property type="component" value="Unassembled WGS sequence"/>
</dbReference>
<feature type="region of interest" description="Disordered" evidence="6">
    <location>
        <begin position="1"/>
        <end position="20"/>
    </location>
</feature>
<comment type="caution">
    <text evidence="9">The sequence shown here is derived from an EMBL/GenBank/DDBJ whole genome shotgun (WGS) entry which is preliminary data.</text>
</comment>
<comment type="similarity">
    <text evidence="5">Belongs to the bacterial ribosomal protein bL25 family. CTC subfamily.</text>
</comment>